<dbReference type="Proteomes" id="UP000252289">
    <property type="component" value="Unassembled WGS sequence"/>
</dbReference>
<evidence type="ECO:0000313" key="2">
    <source>
        <dbReference type="EMBL" id="RCL82497.1"/>
    </source>
</evidence>
<gene>
    <name evidence="2" type="ORF">DBW64_06545</name>
</gene>
<reference evidence="2 3" key="1">
    <citation type="journal article" date="2018" name="Microbiome">
        <title>Fine metagenomic profile of the Mediterranean stratified and mixed water columns revealed by assembly and recruitment.</title>
        <authorList>
            <person name="Haro-Moreno J.M."/>
            <person name="Lopez-Perez M."/>
            <person name="De La Torre J.R."/>
            <person name="Picazo A."/>
            <person name="Camacho A."/>
            <person name="Rodriguez-Valera F."/>
        </authorList>
    </citation>
    <scope>NUCLEOTIDE SEQUENCE [LARGE SCALE GENOMIC DNA]</scope>
    <source>
        <strain evidence="2">MED-G50</strain>
    </source>
</reference>
<sequence length="189" mass="20249">MNGLSKSLTVLVLLCLANFMTGCANLLVPVVIATTPMVLPPPDNRDSQNTSTGKSDIETVTTIPDGKLVFGSLPPQPLPEGQCGLFLWGAGEGRPLYFFQNTAEARAIIPVNGKNIIIQRSAADRQIVEGFFARQNFTVDDIKISVILQPDQGRNVLKGVVIPTGIINITENSGRQSVLSVVGLFSCKL</sequence>
<protein>
    <submittedName>
        <fullName evidence="2">Uncharacterized protein</fullName>
    </submittedName>
</protein>
<name>A0A368EEH1_9PROT</name>
<comment type="caution">
    <text evidence="2">The sequence shown here is derived from an EMBL/GenBank/DDBJ whole genome shotgun (WGS) entry which is preliminary data.</text>
</comment>
<proteinExistence type="predicted"/>
<accession>A0A368EEH1</accession>
<feature type="compositionally biased region" description="Polar residues" evidence="1">
    <location>
        <begin position="47"/>
        <end position="58"/>
    </location>
</feature>
<organism evidence="2 3">
    <name type="scientific">PS1 clade bacterium</name>
    <dbReference type="NCBI Taxonomy" id="2175152"/>
    <lineage>
        <taxon>Bacteria</taxon>
        <taxon>Pseudomonadati</taxon>
        <taxon>Pseudomonadota</taxon>
        <taxon>Alphaproteobacteria</taxon>
        <taxon>PS1 clade</taxon>
    </lineage>
</organism>
<dbReference type="AlphaFoldDB" id="A0A368EEH1"/>
<evidence type="ECO:0000256" key="1">
    <source>
        <dbReference type="SAM" id="MobiDB-lite"/>
    </source>
</evidence>
<dbReference type="EMBL" id="QOQK01000046">
    <property type="protein sequence ID" value="RCL82497.1"/>
    <property type="molecule type" value="Genomic_DNA"/>
</dbReference>
<feature type="region of interest" description="Disordered" evidence="1">
    <location>
        <begin position="39"/>
        <end position="58"/>
    </location>
</feature>
<dbReference type="PROSITE" id="PS51257">
    <property type="entry name" value="PROKAR_LIPOPROTEIN"/>
    <property type="match status" value="1"/>
</dbReference>
<evidence type="ECO:0000313" key="3">
    <source>
        <dbReference type="Proteomes" id="UP000252289"/>
    </source>
</evidence>